<dbReference type="Gene3D" id="1.20.1250.20">
    <property type="entry name" value="MFS general substrate transporter like domains"/>
    <property type="match status" value="1"/>
</dbReference>
<keyword evidence="6 8" id="KW-0472">Membrane</keyword>
<sequence>MWPSSQRSVPFSLFTAASHLAFVIGPILGGPITEYASWQWDYWTTMILRGSVYISAILFLPETYAPQLIHRKKVKEGGGLRESFSWKKRYRENLVRPWTMLFTESIVWALSIYMAFLYGIMTLNLVAYPIIYSGQ</sequence>
<evidence type="ECO:0000256" key="6">
    <source>
        <dbReference type="ARBA" id="ARBA00023136"/>
    </source>
</evidence>
<dbReference type="PANTHER" id="PTHR23502">
    <property type="entry name" value="MAJOR FACILITATOR SUPERFAMILY"/>
    <property type="match status" value="1"/>
</dbReference>
<evidence type="ECO:0000256" key="1">
    <source>
        <dbReference type="ARBA" id="ARBA00004651"/>
    </source>
</evidence>
<dbReference type="SUPFAM" id="SSF103473">
    <property type="entry name" value="MFS general substrate transporter"/>
    <property type="match status" value="1"/>
</dbReference>
<evidence type="ECO:0000256" key="2">
    <source>
        <dbReference type="ARBA" id="ARBA00022448"/>
    </source>
</evidence>
<gene>
    <name evidence="10" type="ORF">ABVK25_000881</name>
</gene>
<keyword evidence="11" id="KW-1185">Reference proteome</keyword>
<evidence type="ECO:0000313" key="11">
    <source>
        <dbReference type="Proteomes" id="UP001590951"/>
    </source>
</evidence>
<evidence type="ECO:0000256" key="4">
    <source>
        <dbReference type="ARBA" id="ARBA00022692"/>
    </source>
</evidence>
<comment type="caution">
    <text evidence="10">The sequence shown here is derived from an EMBL/GenBank/DDBJ whole genome shotgun (WGS) entry which is preliminary data.</text>
</comment>
<evidence type="ECO:0000256" key="3">
    <source>
        <dbReference type="ARBA" id="ARBA00022475"/>
    </source>
</evidence>
<dbReference type="EMBL" id="JBHFEH010000001">
    <property type="protein sequence ID" value="KAL2059588.1"/>
    <property type="molecule type" value="Genomic_DNA"/>
</dbReference>
<keyword evidence="3" id="KW-1003">Cell membrane</keyword>
<dbReference type="InterPro" id="IPR036259">
    <property type="entry name" value="MFS_trans_sf"/>
</dbReference>
<comment type="subcellular location">
    <subcellularLocation>
        <location evidence="1">Cell membrane</location>
        <topology evidence="1">Multi-pass membrane protein</topology>
    </subcellularLocation>
</comment>
<accession>A0ABR4BSJ9</accession>
<organism evidence="10 11">
    <name type="scientific">Lepraria finkii</name>
    <dbReference type="NCBI Taxonomy" id="1340010"/>
    <lineage>
        <taxon>Eukaryota</taxon>
        <taxon>Fungi</taxon>
        <taxon>Dikarya</taxon>
        <taxon>Ascomycota</taxon>
        <taxon>Pezizomycotina</taxon>
        <taxon>Lecanoromycetes</taxon>
        <taxon>OSLEUM clade</taxon>
        <taxon>Lecanoromycetidae</taxon>
        <taxon>Lecanorales</taxon>
        <taxon>Lecanorineae</taxon>
        <taxon>Stereocaulaceae</taxon>
        <taxon>Lepraria</taxon>
    </lineage>
</organism>
<dbReference type="InterPro" id="IPR020846">
    <property type="entry name" value="MFS_dom"/>
</dbReference>
<name>A0ABR4BSJ9_9LECA</name>
<dbReference type="Proteomes" id="UP001590951">
    <property type="component" value="Unassembled WGS sequence"/>
</dbReference>
<dbReference type="Pfam" id="PF07690">
    <property type="entry name" value="MFS_1"/>
    <property type="match status" value="1"/>
</dbReference>
<feature type="transmembrane region" description="Helical" evidence="8">
    <location>
        <begin position="106"/>
        <end position="131"/>
    </location>
</feature>
<comment type="similarity">
    <text evidence="7">Belongs to the major facilitator superfamily. DHA1 family. Polyamines/proton antiporter (TC 2.A.1.2.16) subfamily.</text>
</comment>
<keyword evidence="2" id="KW-0813">Transport</keyword>
<keyword evidence="4 8" id="KW-0812">Transmembrane</keyword>
<protein>
    <recommendedName>
        <fullName evidence="9">Major facilitator superfamily (MFS) profile domain-containing protein</fullName>
    </recommendedName>
</protein>
<feature type="transmembrane region" description="Helical" evidence="8">
    <location>
        <begin position="45"/>
        <end position="65"/>
    </location>
</feature>
<evidence type="ECO:0000256" key="5">
    <source>
        <dbReference type="ARBA" id="ARBA00022989"/>
    </source>
</evidence>
<dbReference type="InterPro" id="IPR011701">
    <property type="entry name" value="MFS"/>
</dbReference>
<dbReference type="PANTHER" id="PTHR23502:SF186">
    <property type="entry name" value="MAJOR FACILITATOR SUPERFAMILY (MFS) PROFILE DOMAIN-CONTAINING PROTEIN"/>
    <property type="match status" value="1"/>
</dbReference>
<feature type="domain" description="Major facilitator superfamily (MFS) profile" evidence="9">
    <location>
        <begin position="1"/>
        <end position="135"/>
    </location>
</feature>
<evidence type="ECO:0000256" key="7">
    <source>
        <dbReference type="ARBA" id="ARBA00038459"/>
    </source>
</evidence>
<reference evidence="10 11" key="1">
    <citation type="submission" date="2024-09" db="EMBL/GenBank/DDBJ databases">
        <title>Rethinking Asexuality: The Enigmatic Case of Functional Sexual Genes in Lepraria (Stereocaulaceae).</title>
        <authorList>
            <person name="Doellman M."/>
            <person name="Sun Y."/>
            <person name="Barcenas-Pena A."/>
            <person name="Lumbsch H.T."/>
            <person name="Grewe F."/>
        </authorList>
    </citation>
    <scope>NUCLEOTIDE SEQUENCE [LARGE SCALE GENOMIC DNA]</scope>
    <source>
        <strain evidence="10 11">Grewe 0041</strain>
    </source>
</reference>
<evidence type="ECO:0000313" key="10">
    <source>
        <dbReference type="EMBL" id="KAL2059588.1"/>
    </source>
</evidence>
<evidence type="ECO:0000256" key="8">
    <source>
        <dbReference type="SAM" id="Phobius"/>
    </source>
</evidence>
<proteinExistence type="inferred from homology"/>
<dbReference type="PROSITE" id="PS50850">
    <property type="entry name" value="MFS"/>
    <property type="match status" value="1"/>
</dbReference>
<keyword evidence="5 8" id="KW-1133">Transmembrane helix</keyword>
<evidence type="ECO:0000259" key="9">
    <source>
        <dbReference type="PROSITE" id="PS50850"/>
    </source>
</evidence>